<reference evidence="6 7" key="1">
    <citation type="submission" date="2020-02" db="EMBL/GenBank/DDBJ databases">
        <title>Esox lucius (northern pike) genome, fEsoLuc1, primary haplotype.</title>
        <authorList>
            <person name="Myers G."/>
            <person name="Karagic N."/>
            <person name="Meyer A."/>
            <person name="Pippel M."/>
            <person name="Reichard M."/>
            <person name="Winkler S."/>
            <person name="Tracey A."/>
            <person name="Sims Y."/>
            <person name="Howe K."/>
            <person name="Rhie A."/>
            <person name="Formenti G."/>
            <person name="Durbin R."/>
            <person name="Fedrigo O."/>
            <person name="Jarvis E.D."/>
        </authorList>
    </citation>
    <scope>NUCLEOTIDE SEQUENCE [LARGE SCALE GENOMIC DNA]</scope>
</reference>
<reference evidence="6" key="3">
    <citation type="submission" date="2025-09" db="UniProtKB">
        <authorList>
            <consortium name="Ensembl"/>
        </authorList>
    </citation>
    <scope>IDENTIFICATION</scope>
</reference>
<dbReference type="Gene3D" id="2.130.10.10">
    <property type="entry name" value="YVTN repeat-like/Quinoprotein amine dehydrogenase"/>
    <property type="match status" value="1"/>
</dbReference>
<keyword evidence="3" id="KW-0677">Repeat</keyword>
<proteinExistence type="predicted"/>
<dbReference type="Ensembl" id="ENSELUT00000099734.1">
    <property type="protein sequence ID" value="ENSELUP00000095542.1"/>
    <property type="gene ID" value="ENSELUG00000037000.1"/>
</dbReference>
<dbReference type="AlphaFoldDB" id="A0AAY5L9V8"/>
<dbReference type="PROSITE" id="PS00678">
    <property type="entry name" value="WD_REPEATS_1"/>
    <property type="match status" value="1"/>
</dbReference>
<name>A0AAY5L9V8_ESOLU</name>
<feature type="repeat" description="WD" evidence="4">
    <location>
        <begin position="14"/>
        <end position="48"/>
    </location>
</feature>
<dbReference type="PANTHER" id="PTHR44324">
    <property type="entry name" value="WD40 REPEAT DOMAIN 95"/>
    <property type="match status" value="1"/>
</dbReference>
<keyword evidence="2 4" id="KW-0853">WD repeat</keyword>
<evidence type="ECO:0000256" key="4">
    <source>
        <dbReference type="PROSITE-ProRule" id="PRU00221"/>
    </source>
</evidence>
<feature type="compositionally biased region" description="Basic and acidic residues" evidence="5">
    <location>
        <begin position="172"/>
        <end position="197"/>
    </location>
</feature>
<dbReference type="InterPro" id="IPR015943">
    <property type="entry name" value="WD40/YVTN_repeat-like_dom_sf"/>
</dbReference>
<evidence type="ECO:0000256" key="5">
    <source>
        <dbReference type="SAM" id="MobiDB-lite"/>
    </source>
</evidence>
<dbReference type="GeneTree" id="ENSGT00940000163617"/>
<keyword evidence="7" id="KW-1185">Reference proteome</keyword>
<dbReference type="SUPFAM" id="SSF50978">
    <property type="entry name" value="WD40 repeat-like"/>
    <property type="match status" value="1"/>
</dbReference>
<evidence type="ECO:0000313" key="7">
    <source>
        <dbReference type="Proteomes" id="UP000265140"/>
    </source>
</evidence>
<dbReference type="Pfam" id="PF00400">
    <property type="entry name" value="WD40"/>
    <property type="match status" value="1"/>
</dbReference>
<dbReference type="Proteomes" id="UP000265140">
    <property type="component" value="Chromosome 5"/>
</dbReference>
<organism evidence="6 7">
    <name type="scientific">Esox lucius</name>
    <name type="common">Northern pike</name>
    <dbReference type="NCBI Taxonomy" id="8010"/>
    <lineage>
        <taxon>Eukaryota</taxon>
        <taxon>Metazoa</taxon>
        <taxon>Chordata</taxon>
        <taxon>Craniata</taxon>
        <taxon>Vertebrata</taxon>
        <taxon>Euteleostomi</taxon>
        <taxon>Actinopterygii</taxon>
        <taxon>Neopterygii</taxon>
        <taxon>Teleostei</taxon>
        <taxon>Protacanthopterygii</taxon>
        <taxon>Esociformes</taxon>
        <taxon>Esocidae</taxon>
        <taxon>Esox</taxon>
    </lineage>
</organism>
<evidence type="ECO:0000256" key="2">
    <source>
        <dbReference type="ARBA" id="ARBA00022574"/>
    </source>
</evidence>
<accession>A0AAY5L9V8</accession>
<dbReference type="InterPro" id="IPR019775">
    <property type="entry name" value="WD40_repeat_CS"/>
</dbReference>
<evidence type="ECO:0000256" key="1">
    <source>
        <dbReference type="ARBA" id="ARBA00014901"/>
    </source>
</evidence>
<dbReference type="InterPro" id="IPR051242">
    <property type="entry name" value="WD-EF-hand_domain"/>
</dbReference>
<dbReference type="InterPro" id="IPR036322">
    <property type="entry name" value="WD40_repeat_dom_sf"/>
</dbReference>
<dbReference type="SMART" id="SM00320">
    <property type="entry name" value="WD40"/>
    <property type="match status" value="3"/>
</dbReference>
<evidence type="ECO:0000313" key="6">
    <source>
        <dbReference type="Ensembl" id="ENSELUP00000095542.1"/>
    </source>
</evidence>
<reference evidence="6" key="2">
    <citation type="submission" date="2025-08" db="UniProtKB">
        <authorList>
            <consortium name="Ensembl"/>
        </authorList>
    </citation>
    <scope>IDENTIFICATION</scope>
</reference>
<dbReference type="PANTHER" id="PTHR44324:SF6">
    <property type="entry name" value="EF-HAND CALCIUM BINDING DOMAIN 8"/>
    <property type="match status" value="1"/>
</dbReference>
<sequence length="217" mass="24081">MQFQTSPAEKAVEVTAMAFDGPKRRLITGSKDGALRLWNFNNGALLATLPAQDDSEVIFLCSRERNPDTAILLSSAADGFVYAWSTHHQGGLLGKFCAVHLEDTAVISMATDQQDQVLFTGDSAGYITLWDIERYSVCMPRDEEGMTPQQKAVHLRSLIPAYCKVTGPRRVNTEARTEVRPERRHSLDHTAKEERGGHNPVHHGVFMFRRWAAGASA</sequence>
<feature type="region of interest" description="Disordered" evidence="5">
    <location>
        <begin position="172"/>
        <end position="199"/>
    </location>
</feature>
<dbReference type="PROSITE" id="PS50082">
    <property type="entry name" value="WD_REPEATS_2"/>
    <property type="match status" value="1"/>
</dbReference>
<protein>
    <recommendedName>
        <fullName evidence="1">WD repeat-containing protein on Y chromosome</fullName>
    </recommendedName>
</protein>
<dbReference type="InterPro" id="IPR001680">
    <property type="entry name" value="WD40_rpt"/>
</dbReference>
<evidence type="ECO:0000256" key="3">
    <source>
        <dbReference type="ARBA" id="ARBA00022737"/>
    </source>
</evidence>